<protein>
    <submittedName>
        <fullName evidence="6">DNA-binding transcriptional regulator, LysR family</fullName>
    </submittedName>
</protein>
<dbReference type="CDD" id="cd08422">
    <property type="entry name" value="PBP2_CrgA_like"/>
    <property type="match status" value="1"/>
</dbReference>
<dbReference type="InterPro" id="IPR058163">
    <property type="entry name" value="LysR-type_TF_proteobact-type"/>
</dbReference>
<dbReference type="PRINTS" id="PR00039">
    <property type="entry name" value="HTHLYSR"/>
</dbReference>
<sequence>MIFMSKDISWDDQRCFLAVLEEGSLSAAARKLGVSQPTVRTRISSLEESLGTPLFTRSVNGLAPTETARELHKSAKAMAMASADFIRKASAPPDAIAGTVRLSVPEVMGTEVIPTMLATLQDRYPAIQIELELSNKPADILQQEVDLAVRTVQPKQEALVARKVASIPLGFFASPAYLAKHGTPLSMEDLSRHHFVGPDRSLSDLALAQKLGLSKTTAKIALATDSHPAQLAAARAGLGIAVIQVPFGSRHSDLVHILKDQSVYALDTWVVTHENLRAVPRIRAVFDCLVEGFTHYR</sequence>
<dbReference type="InterPro" id="IPR036388">
    <property type="entry name" value="WH-like_DNA-bd_sf"/>
</dbReference>
<keyword evidence="2" id="KW-0805">Transcription regulation</keyword>
<dbReference type="EMBL" id="FOVR01000004">
    <property type="protein sequence ID" value="SFO24936.1"/>
    <property type="molecule type" value="Genomic_DNA"/>
</dbReference>
<dbReference type="GO" id="GO:0043565">
    <property type="term" value="F:sequence-specific DNA binding"/>
    <property type="evidence" value="ECO:0007669"/>
    <property type="project" value="TreeGrafter"/>
</dbReference>
<gene>
    <name evidence="6" type="ORF">SAMN04488056_104117</name>
</gene>
<keyword evidence="4" id="KW-0804">Transcription</keyword>
<evidence type="ECO:0000256" key="1">
    <source>
        <dbReference type="ARBA" id="ARBA00009437"/>
    </source>
</evidence>
<dbReference type="Gene3D" id="3.40.190.290">
    <property type="match status" value="1"/>
</dbReference>
<dbReference type="SUPFAM" id="SSF46785">
    <property type="entry name" value="Winged helix' DNA-binding domain"/>
    <property type="match status" value="1"/>
</dbReference>
<dbReference type="GO" id="GO:0006351">
    <property type="term" value="P:DNA-templated transcription"/>
    <property type="evidence" value="ECO:0007669"/>
    <property type="project" value="TreeGrafter"/>
</dbReference>
<dbReference type="Pfam" id="PF03466">
    <property type="entry name" value="LysR_substrate"/>
    <property type="match status" value="1"/>
</dbReference>
<keyword evidence="3 6" id="KW-0238">DNA-binding</keyword>
<feature type="domain" description="HTH lysR-type" evidence="5">
    <location>
        <begin position="8"/>
        <end position="65"/>
    </location>
</feature>
<dbReference type="InterPro" id="IPR005119">
    <property type="entry name" value="LysR_subst-bd"/>
</dbReference>
<accession>A0A1I5FMT4</accession>
<dbReference type="AlphaFoldDB" id="A0A1I5FMT4"/>
<dbReference type="Pfam" id="PF00126">
    <property type="entry name" value="HTH_1"/>
    <property type="match status" value="1"/>
</dbReference>
<evidence type="ECO:0000313" key="7">
    <source>
        <dbReference type="Proteomes" id="UP000199236"/>
    </source>
</evidence>
<dbReference type="SUPFAM" id="SSF53850">
    <property type="entry name" value="Periplasmic binding protein-like II"/>
    <property type="match status" value="1"/>
</dbReference>
<reference evidence="6 7" key="1">
    <citation type="submission" date="2016-10" db="EMBL/GenBank/DDBJ databases">
        <authorList>
            <person name="de Groot N.N."/>
        </authorList>
    </citation>
    <scope>NUCLEOTIDE SEQUENCE [LARGE SCALE GENOMIC DNA]</scope>
    <source>
        <strain evidence="6 7">CGMCC 1.9157</strain>
    </source>
</reference>
<evidence type="ECO:0000256" key="4">
    <source>
        <dbReference type="ARBA" id="ARBA00023163"/>
    </source>
</evidence>
<dbReference type="PANTHER" id="PTHR30537">
    <property type="entry name" value="HTH-TYPE TRANSCRIPTIONAL REGULATOR"/>
    <property type="match status" value="1"/>
</dbReference>
<evidence type="ECO:0000256" key="3">
    <source>
        <dbReference type="ARBA" id="ARBA00023125"/>
    </source>
</evidence>
<name>A0A1I5FMT4_9HYPH</name>
<dbReference type="InterPro" id="IPR036390">
    <property type="entry name" value="WH_DNA-bd_sf"/>
</dbReference>
<dbReference type="PROSITE" id="PS50931">
    <property type="entry name" value="HTH_LYSR"/>
    <property type="match status" value="1"/>
</dbReference>
<dbReference type="GO" id="GO:0003700">
    <property type="term" value="F:DNA-binding transcription factor activity"/>
    <property type="evidence" value="ECO:0007669"/>
    <property type="project" value="InterPro"/>
</dbReference>
<dbReference type="Proteomes" id="UP000199236">
    <property type="component" value="Unassembled WGS sequence"/>
</dbReference>
<dbReference type="RefSeq" id="WP_244544659.1">
    <property type="nucleotide sequence ID" value="NZ_FOVR01000004.1"/>
</dbReference>
<dbReference type="STRING" id="655353.SAMN04488056_104117"/>
<proteinExistence type="inferred from homology"/>
<keyword evidence="7" id="KW-1185">Reference proteome</keyword>
<dbReference type="InterPro" id="IPR000847">
    <property type="entry name" value="LysR_HTH_N"/>
</dbReference>
<evidence type="ECO:0000256" key="2">
    <source>
        <dbReference type="ARBA" id="ARBA00023015"/>
    </source>
</evidence>
<evidence type="ECO:0000259" key="5">
    <source>
        <dbReference type="PROSITE" id="PS50931"/>
    </source>
</evidence>
<organism evidence="6 7">
    <name type="scientific">Cohaesibacter marisflavi</name>
    <dbReference type="NCBI Taxonomy" id="655353"/>
    <lineage>
        <taxon>Bacteria</taxon>
        <taxon>Pseudomonadati</taxon>
        <taxon>Pseudomonadota</taxon>
        <taxon>Alphaproteobacteria</taxon>
        <taxon>Hyphomicrobiales</taxon>
        <taxon>Cohaesibacteraceae</taxon>
    </lineage>
</organism>
<dbReference type="Gene3D" id="1.10.10.10">
    <property type="entry name" value="Winged helix-like DNA-binding domain superfamily/Winged helix DNA-binding domain"/>
    <property type="match status" value="1"/>
</dbReference>
<evidence type="ECO:0000313" key="6">
    <source>
        <dbReference type="EMBL" id="SFO24936.1"/>
    </source>
</evidence>
<comment type="similarity">
    <text evidence="1">Belongs to the LysR transcriptional regulatory family.</text>
</comment>
<dbReference type="PANTHER" id="PTHR30537:SF3">
    <property type="entry name" value="TRANSCRIPTIONAL REGULATORY PROTEIN"/>
    <property type="match status" value="1"/>
</dbReference>